<dbReference type="Proteomes" id="UP000433359">
    <property type="component" value="Unassembled WGS sequence"/>
</dbReference>
<dbReference type="Gene3D" id="3.40.1350.10">
    <property type="match status" value="1"/>
</dbReference>
<name>A0A6N7YF76_9FIRM</name>
<dbReference type="HAMAP" id="MF_00048">
    <property type="entry name" value="UPF0102"/>
    <property type="match status" value="1"/>
</dbReference>
<dbReference type="InterPro" id="IPR003509">
    <property type="entry name" value="UPF0102_YraN-like"/>
</dbReference>
<dbReference type="PANTHER" id="PTHR34039">
    <property type="entry name" value="UPF0102 PROTEIN YRAN"/>
    <property type="match status" value="1"/>
</dbReference>
<accession>A0A6N7YF76</accession>
<sequence>MEKAAVRRNYGMAAEEAAALFLEEKGIRILERNFRSYHGEIDIIALEKETILIVEVKMRRNKECGTPAEAVNLKKQKRICYTLNYYRMKKQLMDTTAVRFDVIEVDKDLQCHWIKNAFEFQE</sequence>
<evidence type="ECO:0000313" key="4">
    <source>
        <dbReference type="Proteomes" id="UP000433359"/>
    </source>
</evidence>
<evidence type="ECO:0000256" key="1">
    <source>
        <dbReference type="ARBA" id="ARBA00006738"/>
    </source>
</evidence>
<dbReference type="AlphaFoldDB" id="A0A6N7YF76"/>
<dbReference type="EMBL" id="VULP01000002">
    <property type="protein sequence ID" value="MSU81070.1"/>
    <property type="molecule type" value="Genomic_DNA"/>
</dbReference>
<dbReference type="InterPro" id="IPR011335">
    <property type="entry name" value="Restrct_endonuc-II-like"/>
</dbReference>
<comment type="caution">
    <text evidence="3">The sequence shown here is derived from an EMBL/GenBank/DDBJ whole genome shotgun (WGS) entry which is preliminary data.</text>
</comment>
<comment type="similarity">
    <text evidence="1 2">Belongs to the UPF0102 family.</text>
</comment>
<dbReference type="PANTHER" id="PTHR34039:SF1">
    <property type="entry name" value="UPF0102 PROTEIN YRAN"/>
    <property type="match status" value="1"/>
</dbReference>
<dbReference type="Pfam" id="PF02021">
    <property type="entry name" value="UPF0102"/>
    <property type="match status" value="1"/>
</dbReference>
<dbReference type="SUPFAM" id="SSF52980">
    <property type="entry name" value="Restriction endonuclease-like"/>
    <property type="match status" value="1"/>
</dbReference>
<gene>
    <name evidence="3" type="ORF">FYJ25_01535</name>
</gene>
<evidence type="ECO:0000313" key="3">
    <source>
        <dbReference type="EMBL" id="MSU81070.1"/>
    </source>
</evidence>
<dbReference type="RefSeq" id="WP_154580360.1">
    <property type="nucleotide sequence ID" value="NZ_VULP01000002.1"/>
</dbReference>
<protein>
    <recommendedName>
        <fullName evidence="2">UPF0102 protein FYJ25_01535</fullName>
    </recommendedName>
</protein>
<dbReference type="NCBIfam" id="TIGR00252">
    <property type="entry name" value="YraN family protein"/>
    <property type="match status" value="1"/>
</dbReference>
<dbReference type="InterPro" id="IPR011856">
    <property type="entry name" value="tRNA_endonuc-like_dom_sf"/>
</dbReference>
<proteinExistence type="inferred from homology"/>
<evidence type="ECO:0000256" key="2">
    <source>
        <dbReference type="HAMAP-Rule" id="MF_00048"/>
    </source>
</evidence>
<organism evidence="3 4">
    <name type="scientific">Anaerobutyricum soehngenii</name>
    <dbReference type="NCBI Taxonomy" id="105843"/>
    <lineage>
        <taxon>Bacteria</taxon>
        <taxon>Bacillati</taxon>
        <taxon>Bacillota</taxon>
        <taxon>Clostridia</taxon>
        <taxon>Lachnospirales</taxon>
        <taxon>Lachnospiraceae</taxon>
        <taxon>Anaerobutyricum</taxon>
    </lineage>
</organism>
<reference evidence="3 4" key="1">
    <citation type="submission" date="2019-08" db="EMBL/GenBank/DDBJ databases">
        <title>In-depth cultivation of the pig gut microbiome towards novel bacterial diversity and tailored functional studies.</title>
        <authorList>
            <person name="Wylensek D."/>
            <person name="Hitch T.C.A."/>
            <person name="Clavel T."/>
        </authorList>
    </citation>
    <scope>NUCLEOTIDE SEQUENCE [LARGE SCALE GENOMIC DNA]</scope>
    <source>
        <strain evidence="3 4">BSM-383-APC-4H</strain>
    </source>
</reference>
<dbReference type="NCBIfam" id="NF009150">
    <property type="entry name" value="PRK12497.1-3"/>
    <property type="match status" value="1"/>
</dbReference>
<dbReference type="GO" id="GO:0003676">
    <property type="term" value="F:nucleic acid binding"/>
    <property type="evidence" value="ECO:0007669"/>
    <property type="project" value="InterPro"/>
</dbReference>